<sequence length="610" mass="68515">MSSHSDNIDLPSSSQFVPPVSAQPYRSIFGGPSSDAGPPLSSPQPGPSRRSIFGGPRSSSHVGSRLDPMSEGPEDDDFESLLRDRPLEVDYNSEGESFQGSSDGEDGLGLESEPDLPQKKSQFRTSSDSPTKSVSLPPPPTTYVLDRGLDLPPGVPRPNRWTGPPRTYRQLISDEKGAYDAILANRSMDLAAHLYDSFVLRSQNQKAGEQLGPEDESEDPAAVKKVWVGWPMLADNVPRSDEYIRRQLDDPDTYRMAPDPRPSADLEESVIASMLKTAKENFMASQWDEDELRTYRAPRLPEEEDDKMDTEDEMKHYESAYGIGIDQEPLRPVFQADDDTSRRQLRPLSRNVISHLDRVLMGLHHAMQGRTRDQQHTDGEFSSDDEDEASRSHSRQRSRQKGKKSSRGSSANNKRRRRSPHSSDEDEATTRGLDKKSKANHYVFQRGEQRDWSEVMGIAAMTGLPSDAVMRASKRCADLFGQDMTFRRFHEGRMHKTEALGHEESRTEYIESDTEGENVPAPHTKISRKKKRDHGRHDDDSDQGPSVAPKLKGKGTHRRADIVCPIATCPRHTDGFSRTWNLTLHLRKAHGRERERTDGSQQRGAAIEID</sequence>
<feature type="compositionally biased region" description="Basic and acidic residues" evidence="1">
    <location>
        <begin position="370"/>
        <end position="379"/>
    </location>
</feature>
<feature type="region of interest" description="Disordered" evidence="1">
    <location>
        <begin position="589"/>
        <end position="610"/>
    </location>
</feature>
<evidence type="ECO:0000313" key="3">
    <source>
        <dbReference type="EMBL" id="KAJ5408986.1"/>
    </source>
</evidence>
<name>A0A9W9W9R1_9EURO</name>
<gene>
    <name evidence="3" type="ORF">N7509_002869</name>
</gene>
<dbReference type="EMBL" id="JAPZBU010000004">
    <property type="protein sequence ID" value="KAJ5408986.1"/>
    <property type="molecule type" value="Genomic_DNA"/>
</dbReference>
<accession>A0A9W9W9R1</accession>
<dbReference type="InterPro" id="IPR019622">
    <property type="entry name" value="Rrn9_dom"/>
</dbReference>
<reference evidence="3" key="1">
    <citation type="submission" date="2022-12" db="EMBL/GenBank/DDBJ databases">
        <authorList>
            <person name="Petersen C."/>
        </authorList>
    </citation>
    <scope>NUCLEOTIDE SEQUENCE</scope>
    <source>
        <strain evidence="3">IBT 29677</strain>
    </source>
</reference>
<dbReference type="OrthoDB" id="5412288at2759"/>
<feature type="compositionally biased region" description="Basic residues" evidence="1">
    <location>
        <begin position="525"/>
        <end position="534"/>
    </location>
</feature>
<dbReference type="Proteomes" id="UP001147747">
    <property type="component" value="Unassembled WGS sequence"/>
</dbReference>
<comment type="caution">
    <text evidence="3">The sequence shown here is derived from an EMBL/GenBank/DDBJ whole genome shotgun (WGS) entry which is preliminary data.</text>
</comment>
<organism evidence="3 4">
    <name type="scientific">Penicillium cosmopolitanum</name>
    <dbReference type="NCBI Taxonomy" id="1131564"/>
    <lineage>
        <taxon>Eukaryota</taxon>
        <taxon>Fungi</taxon>
        <taxon>Dikarya</taxon>
        <taxon>Ascomycota</taxon>
        <taxon>Pezizomycotina</taxon>
        <taxon>Eurotiomycetes</taxon>
        <taxon>Eurotiomycetidae</taxon>
        <taxon>Eurotiales</taxon>
        <taxon>Aspergillaceae</taxon>
        <taxon>Penicillium</taxon>
    </lineage>
</organism>
<feature type="compositionally biased region" description="Polar residues" evidence="1">
    <location>
        <begin position="1"/>
        <end position="16"/>
    </location>
</feature>
<dbReference type="RefSeq" id="XP_056493301.1">
    <property type="nucleotide sequence ID" value="XM_056627506.1"/>
</dbReference>
<evidence type="ECO:0000259" key="2">
    <source>
        <dbReference type="Pfam" id="PF10680"/>
    </source>
</evidence>
<dbReference type="AlphaFoldDB" id="A0A9W9W9R1"/>
<evidence type="ECO:0000313" key="4">
    <source>
        <dbReference type="Proteomes" id="UP001147747"/>
    </source>
</evidence>
<keyword evidence="4" id="KW-1185">Reference proteome</keyword>
<feature type="compositionally biased region" description="Acidic residues" evidence="1">
    <location>
        <begin position="103"/>
        <end position="114"/>
    </location>
</feature>
<reference evidence="3" key="2">
    <citation type="journal article" date="2023" name="IMA Fungus">
        <title>Comparative genomic study of the Penicillium genus elucidates a diverse pangenome and 15 lateral gene transfer events.</title>
        <authorList>
            <person name="Petersen C."/>
            <person name="Sorensen T."/>
            <person name="Nielsen M.R."/>
            <person name="Sondergaard T.E."/>
            <person name="Sorensen J.L."/>
            <person name="Fitzpatrick D.A."/>
            <person name="Frisvad J.C."/>
            <person name="Nielsen K.L."/>
        </authorList>
    </citation>
    <scope>NUCLEOTIDE SEQUENCE</scope>
    <source>
        <strain evidence="3">IBT 29677</strain>
    </source>
</reference>
<protein>
    <recommendedName>
        <fullName evidence="2">Rrn9 domain-containing protein</fullName>
    </recommendedName>
</protein>
<feature type="compositionally biased region" description="Basic residues" evidence="1">
    <location>
        <begin position="392"/>
        <end position="406"/>
    </location>
</feature>
<feature type="compositionally biased region" description="Basic and acidic residues" evidence="1">
    <location>
        <begin position="496"/>
        <end position="509"/>
    </location>
</feature>
<feature type="region of interest" description="Disordered" evidence="1">
    <location>
        <begin position="1"/>
        <end position="166"/>
    </location>
</feature>
<evidence type="ECO:0000256" key="1">
    <source>
        <dbReference type="SAM" id="MobiDB-lite"/>
    </source>
</evidence>
<feature type="compositionally biased region" description="Polar residues" evidence="1">
    <location>
        <begin position="119"/>
        <end position="134"/>
    </location>
</feature>
<proteinExistence type="predicted"/>
<dbReference type="Pfam" id="PF10680">
    <property type="entry name" value="RRN9"/>
    <property type="match status" value="1"/>
</dbReference>
<feature type="region of interest" description="Disordered" evidence="1">
    <location>
        <begin position="496"/>
        <end position="557"/>
    </location>
</feature>
<dbReference type="GeneID" id="81366486"/>
<feature type="domain" description="Rrn9" evidence="2">
    <location>
        <begin position="185"/>
        <end position="244"/>
    </location>
</feature>
<feature type="compositionally biased region" description="Basic and acidic residues" evidence="1">
    <location>
        <begin position="428"/>
        <end position="437"/>
    </location>
</feature>
<feature type="region of interest" description="Disordered" evidence="1">
    <location>
        <begin position="368"/>
        <end position="445"/>
    </location>
</feature>